<protein>
    <recommendedName>
        <fullName evidence="1">N-acetyltransferase domain-containing protein</fullName>
    </recommendedName>
</protein>
<dbReference type="InterPro" id="IPR000182">
    <property type="entry name" value="GNAT_dom"/>
</dbReference>
<dbReference type="AlphaFoldDB" id="A0A3B1DRP5"/>
<dbReference type="GO" id="GO:0016747">
    <property type="term" value="F:acyltransferase activity, transferring groups other than amino-acyl groups"/>
    <property type="evidence" value="ECO:0007669"/>
    <property type="project" value="InterPro"/>
</dbReference>
<name>A0A3B1DRP5_9ZZZZ</name>
<accession>A0A3B1DRP5</accession>
<dbReference type="CDD" id="cd04301">
    <property type="entry name" value="NAT_SF"/>
    <property type="match status" value="1"/>
</dbReference>
<evidence type="ECO:0000259" key="1">
    <source>
        <dbReference type="PROSITE" id="PS51186"/>
    </source>
</evidence>
<dbReference type="EMBL" id="UOGL01000263">
    <property type="protein sequence ID" value="VAX38814.1"/>
    <property type="molecule type" value="Genomic_DNA"/>
</dbReference>
<dbReference type="SUPFAM" id="SSF55729">
    <property type="entry name" value="Acyl-CoA N-acyltransferases (Nat)"/>
    <property type="match status" value="1"/>
</dbReference>
<gene>
    <name evidence="2" type="ORF">MNBD_PLANCTO02-120</name>
</gene>
<dbReference type="Gene3D" id="3.40.630.30">
    <property type="match status" value="1"/>
</dbReference>
<organism evidence="2">
    <name type="scientific">hydrothermal vent metagenome</name>
    <dbReference type="NCBI Taxonomy" id="652676"/>
    <lineage>
        <taxon>unclassified sequences</taxon>
        <taxon>metagenomes</taxon>
        <taxon>ecological metagenomes</taxon>
    </lineage>
</organism>
<dbReference type="PROSITE" id="PS51186">
    <property type="entry name" value="GNAT"/>
    <property type="match status" value="1"/>
</dbReference>
<dbReference type="InterPro" id="IPR016181">
    <property type="entry name" value="Acyl_CoA_acyltransferase"/>
</dbReference>
<sequence length="369" mass="42472">MKSIDHKKTTLLEIVPYTEAHRDEVLSLVNLSLGEKQILKRDAAYWHWKHEENPFGRSLMLVGLQEGKVVGMRAFLRWQLNWQGERIEAAKPVDSVTHPQARRQGVFSQLTTAACDMAQQMGIQILFNTPNQNSLPGYLKLGWQQVGLVPSLVKVTSPATASWKLLKSLISSKHFKQEIPTSDWFISDPTDTSQLFGEGDKFEEAFENLLLKSNSLNKNSSEHILTDKTISFWRWRYMGHPHYQYYVERCYDGAELTGVLFYRLNVRRGLREVMITDIVTNPEKKNVVKKLIAQLSEQVRSDYFVSLATKSHETFNELRASRFRIVPRKGLQLVARSLVDQGDSEGFDFNNDIYQFDRWSLSLGDLEGL</sequence>
<dbReference type="Pfam" id="PF13527">
    <property type="entry name" value="Acetyltransf_9"/>
    <property type="match status" value="1"/>
</dbReference>
<proteinExistence type="predicted"/>
<feature type="domain" description="N-acetyltransferase" evidence="1">
    <location>
        <begin position="12"/>
        <end position="167"/>
    </location>
</feature>
<evidence type="ECO:0000313" key="2">
    <source>
        <dbReference type="EMBL" id="VAX38814.1"/>
    </source>
</evidence>
<reference evidence="2" key="1">
    <citation type="submission" date="2018-06" db="EMBL/GenBank/DDBJ databases">
        <authorList>
            <person name="Zhirakovskaya E."/>
        </authorList>
    </citation>
    <scope>NUCLEOTIDE SEQUENCE</scope>
</reference>